<dbReference type="Proteomes" id="UP000038045">
    <property type="component" value="Unplaced"/>
</dbReference>
<keyword evidence="6" id="KW-0539">Nucleus</keyword>
<reference evidence="9" key="1">
    <citation type="submission" date="2017-02" db="UniProtKB">
        <authorList>
            <consortium name="WormBaseParasite"/>
        </authorList>
    </citation>
    <scope>IDENTIFICATION</scope>
</reference>
<comment type="subcellular location">
    <subcellularLocation>
        <location evidence="1">Nucleus</location>
    </subcellularLocation>
</comment>
<evidence type="ECO:0000313" key="8">
    <source>
        <dbReference type="Proteomes" id="UP000038045"/>
    </source>
</evidence>
<keyword evidence="8" id="KW-1185">Reference proteome</keyword>
<protein>
    <submittedName>
        <fullName evidence="9">BRCT domain-containing protein</fullName>
    </submittedName>
</protein>
<keyword evidence="5" id="KW-0804">Transcription</keyword>
<feature type="domain" description="CUT" evidence="7">
    <location>
        <begin position="180"/>
        <end position="268"/>
    </location>
</feature>
<evidence type="ECO:0000256" key="4">
    <source>
        <dbReference type="ARBA" id="ARBA00023155"/>
    </source>
</evidence>
<proteinExistence type="predicted"/>
<dbReference type="AlphaFoldDB" id="A0A0N5A0U3"/>
<feature type="domain" description="CUT" evidence="7">
    <location>
        <begin position="35"/>
        <end position="122"/>
    </location>
</feature>
<dbReference type="SUPFAM" id="SSF47413">
    <property type="entry name" value="lambda repressor-like DNA-binding domains"/>
    <property type="match status" value="1"/>
</dbReference>
<dbReference type="PROSITE" id="PS51042">
    <property type="entry name" value="CUT"/>
    <property type="match status" value="2"/>
</dbReference>
<dbReference type="WBParaSite" id="PTRK_0001511500.1">
    <property type="protein sequence ID" value="PTRK_0001511500.1"/>
    <property type="gene ID" value="PTRK_0001511500"/>
</dbReference>
<dbReference type="GO" id="GO:0005634">
    <property type="term" value="C:nucleus"/>
    <property type="evidence" value="ECO:0007669"/>
    <property type="project" value="UniProtKB-SubCell"/>
</dbReference>
<accession>A0A0N5A0U3</accession>
<evidence type="ECO:0000256" key="6">
    <source>
        <dbReference type="ARBA" id="ARBA00023242"/>
    </source>
</evidence>
<dbReference type="InterPro" id="IPR010982">
    <property type="entry name" value="Lambda_DNA-bd_dom_sf"/>
</dbReference>
<evidence type="ECO:0000259" key="7">
    <source>
        <dbReference type="PROSITE" id="PS51042"/>
    </source>
</evidence>
<name>A0A0N5A0U3_PARTI</name>
<dbReference type="InterPro" id="IPR003350">
    <property type="entry name" value="CUT_dom"/>
</dbReference>
<evidence type="ECO:0000256" key="2">
    <source>
        <dbReference type="ARBA" id="ARBA00023015"/>
    </source>
</evidence>
<sequence>MDEIDVLCPKNYEENKKVVDKEEIVERIKHFISRDISKIEKKPLDFSKIIDYVKMISNFCSWDLDVMATYVANASLPTYYDIIKNEKEWEDLNDEKKNAIKRLYAFIINKDAIIYLNSIFPKKVNYFPYNFVDIPKPMNLYKKVSDYNAKKGKGNSFYSKKSYIFRNKSIDISKIKTMTTESLGFVGELNVEEVCEEIKEHLKVNFIDNELFAEKILGFKKYKFTYYILSAYKKWHDLTESNREVYIKMKAYLNCFKELEGELTDDNSENVDIYDDENYTDNVDYSFLDKKGPVDVGDKYSNAKGVETKENSKLSKSCLKRRHLENDVRKVPDIDSSSIIIDDGPIDKKIPAIINNEFPSQQQFPDVLNYTLPMNKETDLKFEFVDDDIYICDFHNVNNQSIIINSKPDRCMEFYKKTVSNEYLLNVGVNKLEVLLLAWTFSKNPPQIFKTYLSEFNKVTIDVVETFYDKTNVFIERNFQNLTIDDEFRRQVREILVGNTSRKYFISISSSIFENLFNGGIPSLMVKS</sequence>
<dbReference type="Pfam" id="PF02376">
    <property type="entry name" value="CUT"/>
    <property type="match status" value="1"/>
</dbReference>
<dbReference type="Gene3D" id="1.10.260.40">
    <property type="entry name" value="lambda repressor-like DNA-binding domains"/>
    <property type="match status" value="2"/>
</dbReference>
<keyword evidence="4" id="KW-0371">Homeobox</keyword>
<keyword evidence="3" id="KW-0238">DNA-binding</keyword>
<dbReference type="STRING" id="131310.A0A0N5A0U3"/>
<organism evidence="8 9">
    <name type="scientific">Parastrongyloides trichosuri</name>
    <name type="common">Possum-specific nematode worm</name>
    <dbReference type="NCBI Taxonomy" id="131310"/>
    <lineage>
        <taxon>Eukaryota</taxon>
        <taxon>Metazoa</taxon>
        <taxon>Ecdysozoa</taxon>
        <taxon>Nematoda</taxon>
        <taxon>Chromadorea</taxon>
        <taxon>Rhabditida</taxon>
        <taxon>Tylenchina</taxon>
        <taxon>Panagrolaimomorpha</taxon>
        <taxon>Strongyloidoidea</taxon>
        <taxon>Strongyloididae</taxon>
        <taxon>Parastrongyloides</taxon>
    </lineage>
</organism>
<evidence type="ECO:0000313" key="9">
    <source>
        <dbReference type="WBParaSite" id="PTRK_0001511500.1"/>
    </source>
</evidence>
<evidence type="ECO:0000256" key="1">
    <source>
        <dbReference type="ARBA" id="ARBA00004123"/>
    </source>
</evidence>
<evidence type="ECO:0000256" key="3">
    <source>
        <dbReference type="ARBA" id="ARBA00023125"/>
    </source>
</evidence>
<keyword evidence="2" id="KW-0805">Transcription regulation</keyword>
<dbReference type="GO" id="GO:0003677">
    <property type="term" value="F:DNA binding"/>
    <property type="evidence" value="ECO:0007669"/>
    <property type="project" value="UniProtKB-KW"/>
</dbReference>
<evidence type="ECO:0000256" key="5">
    <source>
        <dbReference type="ARBA" id="ARBA00023163"/>
    </source>
</evidence>